<dbReference type="InterPro" id="IPR011664">
    <property type="entry name" value="Abi_system_AbiD/AbiF-like"/>
</dbReference>
<evidence type="ECO:0000313" key="2">
    <source>
        <dbReference type="Proteomes" id="UP000198850"/>
    </source>
</evidence>
<dbReference type="EMBL" id="FNRA01000031">
    <property type="protein sequence ID" value="SEB22272.1"/>
    <property type="molecule type" value="Genomic_DNA"/>
</dbReference>
<evidence type="ECO:0000313" key="1">
    <source>
        <dbReference type="EMBL" id="SEB22272.1"/>
    </source>
</evidence>
<dbReference type="AlphaFoldDB" id="A0A1H4HMJ2"/>
<accession>A0A1H4HMJ2</accession>
<proteinExistence type="predicted"/>
<dbReference type="Proteomes" id="UP000198850">
    <property type="component" value="Unassembled WGS sequence"/>
</dbReference>
<name>A0A1H4HMJ2_9SPHI</name>
<organism evidence="1 2">
    <name type="scientific">Pedobacter hartonius</name>
    <dbReference type="NCBI Taxonomy" id="425514"/>
    <lineage>
        <taxon>Bacteria</taxon>
        <taxon>Pseudomonadati</taxon>
        <taxon>Bacteroidota</taxon>
        <taxon>Sphingobacteriia</taxon>
        <taxon>Sphingobacteriales</taxon>
        <taxon>Sphingobacteriaceae</taxon>
        <taxon>Pedobacter</taxon>
    </lineage>
</organism>
<reference evidence="1 2" key="1">
    <citation type="submission" date="2016-10" db="EMBL/GenBank/DDBJ databases">
        <authorList>
            <person name="de Groot N.N."/>
        </authorList>
    </citation>
    <scope>NUCLEOTIDE SEQUENCE [LARGE SCALE GENOMIC DNA]</scope>
    <source>
        <strain evidence="1 2">DSM 19033</strain>
    </source>
</reference>
<sequence>MYSFDRALRVMVIRELEKIEISIRSKMMYVLSHDYDPFWHADPKLFKSFPAYEKTLANLESEYSRSKEEFIVNFKNKYDNPLPPSWILLEISSFGTVSSLYSNLIPGRPKRQVANHFGLNDTVLQSWMHSIVYLRNMCAHHSRLWNNNLNISPVIPHKTSKPWLLNQDVSNKRTYFMLSILLYLLQTINPKNSFVKRFVALLEAYPNIDVKAMGFPGNWTKEDLWK</sequence>
<protein>
    <submittedName>
        <fullName evidence="1">Abortive infection bacteriophage resistance protein</fullName>
    </submittedName>
</protein>
<gene>
    <name evidence="1" type="ORF">SAMN05443550_1313</name>
</gene>
<keyword evidence="2" id="KW-1185">Reference proteome</keyword>
<dbReference type="Pfam" id="PF07751">
    <property type="entry name" value="Abi_2"/>
    <property type="match status" value="1"/>
</dbReference>